<gene>
    <name evidence="2" type="ORF">DPX16_9896</name>
</gene>
<comment type="caution">
    <text evidence="2">The sequence shown here is derived from an EMBL/GenBank/DDBJ whole genome shotgun (WGS) entry which is preliminary data.</text>
</comment>
<name>A0A3N0Y3X3_ANAGA</name>
<accession>A0A3N0Y3X3</accession>
<evidence type="ECO:0000313" key="2">
    <source>
        <dbReference type="EMBL" id="ROL40902.1"/>
    </source>
</evidence>
<proteinExistence type="predicted"/>
<dbReference type="AlphaFoldDB" id="A0A3N0Y3X3"/>
<protein>
    <submittedName>
        <fullName evidence="2">Uncharacterized protein</fullName>
    </submittedName>
</protein>
<sequence length="229" mass="25163">MSMAETQEENSSEMSQPSTSEEVGRNSRLDGLVRPSDHYDWLFSYCHLLGNFGPRRCRREPTPQPAFFATSLPVSACTGISGIEQAVLSALIAEERRGEGKASWGGARHIERKDPLHTEMKATHSEGLAAVTFASVVASAIISEEVSNGHSGERGRHQIFNTLSHLSSAVCTSGVSMNFKKTLALQIKMCPKNQHKRDTLKKAAPIHLHQINRKLNRDLLSTIAVEVFA</sequence>
<keyword evidence="3" id="KW-1185">Reference proteome</keyword>
<feature type="compositionally biased region" description="Acidic residues" evidence="1">
    <location>
        <begin position="1"/>
        <end position="11"/>
    </location>
</feature>
<feature type="region of interest" description="Disordered" evidence="1">
    <location>
        <begin position="1"/>
        <end position="29"/>
    </location>
</feature>
<dbReference type="Proteomes" id="UP000281406">
    <property type="component" value="Unassembled WGS sequence"/>
</dbReference>
<evidence type="ECO:0000256" key="1">
    <source>
        <dbReference type="SAM" id="MobiDB-lite"/>
    </source>
</evidence>
<dbReference type="EMBL" id="RJVU01053127">
    <property type="protein sequence ID" value="ROL40902.1"/>
    <property type="molecule type" value="Genomic_DNA"/>
</dbReference>
<reference evidence="2 3" key="1">
    <citation type="submission" date="2018-10" db="EMBL/GenBank/DDBJ databases">
        <title>Genome assembly for a Yunnan-Guizhou Plateau 3E fish, Anabarilius grahami (Regan), and its evolutionary and genetic applications.</title>
        <authorList>
            <person name="Jiang W."/>
        </authorList>
    </citation>
    <scope>NUCLEOTIDE SEQUENCE [LARGE SCALE GENOMIC DNA]</scope>
    <source>
        <strain evidence="2">AG-KIZ</strain>
        <tissue evidence="2">Muscle</tissue>
    </source>
</reference>
<evidence type="ECO:0000313" key="3">
    <source>
        <dbReference type="Proteomes" id="UP000281406"/>
    </source>
</evidence>
<organism evidence="2 3">
    <name type="scientific">Anabarilius grahami</name>
    <name type="common">Kanglang fish</name>
    <name type="synonym">Barilius grahami</name>
    <dbReference type="NCBI Taxonomy" id="495550"/>
    <lineage>
        <taxon>Eukaryota</taxon>
        <taxon>Metazoa</taxon>
        <taxon>Chordata</taxon>
        <taxon>Craniata</taxon>
        <taxon>Vertebrata</taxon>
        <taxon>Euteleostomi</taxon>
        <taxon>Actinopterygii</taxon>
        <taxon>Neopterygii</taxon>
        <taxon>Teleostei</taxon>
        <taxon>Ostariophysi</taxon>
        <taxon>Cypriniformes</taxon>
        <taxon>Xenocyprididae</taxon>
        <taxon>Xenocypridinae</taxon>
        <taxon>Xenocypridinae incertae sedis</taxon>
        <taxon>Anabarilius</taxon>
    </lineage>
</organism>
<feature type="compositionally biased region" description="Polar residues" evidence="1">
    <location>
        <begin position="12"/>
        <end position="21"/>
    </location>
</feature>